<dbReference type="InterPro" id="IPR057601">
    <property type="entry name" value="Oar-like_b-barrel"/>
</dbReference>
<evidence type="ECO:0000256" key="5">
    <source>
        <dbReference type="ARBA" id="ARBA00023136"/>
    </source>
</evidence>
<dbReference type="InterPro" id="IPR039426">
    <property type="entry name" value="TonB-dep_rcpt-like"/>
</dbReference>
<accession>A0A432LJH1</accession>
<proteinExistence type="predicted"/>
<dbReference type="AlphaFoldDB" id="A0A432LJH1"/>
<dbReference type="Pfam" id="PF13620">
    <property type="entry name" value="CarboxypepD_reg"/>
    <property type="match status" value="1"/>
</dbReference>
<evidence type="ECO:0000256" key="6">
    <source>
        <dbReference type="ARBA" id="ARBA00023237"/>
    </source>
</evidence>
<dbReference type="PANTHER" id="PTHR30069:SF46">
    <property type="entry name" value="OAR PROTEIN"/>
    <property type="match status" value="1"/>
</dbReference>
<dbReference type="Gene3D" id="2.40.170.20">
    <property type="entry name" value="TonB-dependent receptor, beta-barrel domain"/>
    <property type="match status" value="1"/>
</dbReference>
<keyword evidence="3" id="KW-1134">Transmembrane beta strand</keyword>
<keyword evidence="2" id="KW-0813">Transport</keyword>
<evidence type="ECO:0000256" key="3">
    <source>
        <dbReference type="ARBA" id="ARBA00022452"/>
    </source>
</evidence>
<dbReference type="InterPro" id="IPR037066">
    <property type="entry name" value="Plug_dom_sf"/>
</dbReference>
<dbReference type="Pfam" id="PF25183">
    <property type="entry name" value="OMP_b-brl_4"/>
    <property type="match status" value="1"/>
</dbReference>
<evidence type="ECO:0000313" key="9">
    <source>
        <dbReference type="EMBL" id="RUL58887.1"/>
    </source>
</evidence>
<comment type="caution">
    <text evidence="9">The sequence shown here is derived from an EMBL/GenBank/DDBJ whole genome shotgun (WGS) entry which is preliminary data.</text>
</comment>
<feature type="domain" description="TonB-dependent transporter Oar-like beta-barrel" evidence="8">
    <location>
        <begin position="232"/>
        <end position="1028"/>
    </location>
</feature>
<dbReference type="SUPFAM" id="SSF49452">
    <property type="entry name" value="Starch-binding domain-like"/>
    <property type="match status" value="1"/>
</dbReference>
<evidence type="ECO:0000313" key="10">
    <source>
        <dbReference type="Proteomes" id="UP000278983"/>
    </source>
</evidence>
<feature type="signal peptide" evidence="7">
    <location>
        <begin position="1"/>
        <end position="21"/>
    </location>
</feature>
<gene>
    <name evidence="9" type="ORF">EHV08_03280</name>
</gene>
<protein>
    <submittedName>
        <fullName evidence="9">TonB-dependent receptor</fullName>
    </submittedName>
</protein>
<dbReference type="Gene3D" id="2.170.130.10">
    <property type="entry name" value="TonB-dependent receptor, plug domain"/>
    <property type="match status" value="1"/>
</dbReference>
<sequence>MFKRIYFIIAMLMISTSALWAQVTTSSMSGLVRDAQGETIIGATVQAVHEPSGTRYAAVTNTNGRFTMQGMRNGGPYKVTISYVGYKDIIYRDITLQLGEMYDLDANLNEDVNELGEVVVTGKGSKFAIEKTGATTNINQRMITSLPSVNRSISDIARLSPYANGMGFAGGDGRSTNFTIDGANFNNNFGLSDKLPGGGSPISMDAIDEVQVVVSPFDVRQSNFIGGGINAVTKSGTNIFRATAYTYARSEYLRGNVVNGKDLGDRKKDRKNTYGFTFGGPIIKDRLFFFANVEYEKIPTVTNNWRASADGVADAKNYFSRTTIVDMEAVRNFMLKNYGYDTGSYTSFPSDEDNLKILARIDWNISQKHHLAVRFNHTNNTSWIPTNRSSSDVGTPFSGDRLSKFSMAFANSMYSMNNKVMSISADLNSRLGNNISNQLLFTYSNIQDQRGSNSAPFPFIDIMAGYKTDAGGTVTQTLEPYMSLGYELFSWNNAVNNKVTTLTDNFTYYIGTHKLTAGLSFEHQLANNSYLRNGTGYYRYRSLDDFLNGAAPESVAIQYGYNGNAHPAAQVRFNQFGFYLQDEWNIRKNLKLTAGVRFDDIIFNNDDVMTNNAILNLDFGGRHIDTGKWPNSNVQISPRLGFIWDVLGDKTFKVRGGTGLFAGRLPLVFFTNMPTNSGMIQYLATATTTYSNGVVQSRDDRLDKFAGRIVTDPAEIISLLGTPTSITPEQGTVPSSFAGVDRNFKMPQVWKSSIAVDYQLPVSFPMTITGEFTYTKNINAVMLDNYNVKHPDDTWSRLEGADNRWIYPKDFRYYSRKGNGVNLSDACVLTNTSKGYGWTANLTLNAEPVKDLNIMAAYTHTVMKEVSGMPGSNASSAWKNLYTINGPNNLDLQNSRFVIPDRIVASVNYRFFKENITLFYTGFSSSGYSFFYKGDINGDGLAYDLMYIPLDDSQIKFSSESDRAAFWRFVEQDSYLNSHRGKYAEAYSVRSPWTHRFDFRWTHDFVMRLGKDTHKLQLSADIMNIGNLLNSKWGVGKTMLPCNNGQFLKVDKIENGTPIFSMVKVDGRYPTKTWETNYHYGQCWQLQFGVKYIFN</sequence>
<comment type="subcellular location">
    <subcellularLocation>
        <location evidence="1">Cell outer membrane</location>
        <topology evidence="1">Multi-pass membrane protein</topology>
    </subcellularLocation>
</comment>
<evidence type="ECO:0000259" key="8">
    <source>
        <dbReference type="Pfam" id="PF25183"/>
    </source>
</evidence>
<keyword evidence="9" id="KW-0675">Receptor</keyword>
<feature type="chain" id="PRO_5019148390" evidence="7">
    <location>
        <begin position="22"/>
        <end position="1095"/>
    </location>
</feature>
<keyword evidence="5" id="KW-0472">Membrane</keyword>
<evidence type="ECO:0000256" key="7">
    <source>
        <dbReference type="SAM" id="SignalP"/>
    </source>
</evidence>
<dbReference type="PANTHER" id="PTHR30069">
    <property type="entry name" value="TONB-DEPENDENT OUTER MEMBRANE RECEPTOR"/>
    <property type="match status" value="1"/>
</dbReference>
<evidence type="ECO:0000256" key="1">
    <source>
        <dbReference type="ARBA" id="ARBA00004571"/>
    </source>
</evidence>
<keyword evidence="4" id="KW-0812">Transmembrane</keyword>
<keyword evidence="7" id="KW-0732">Signal</keyword>
<name>A0A432LJH1_9BACT</name>
<dbReference type="GO" id="GO:0044718">
    <property type="term" value="P:siderophore transmembrane transport"/>
    <property type="evidence" value="ECO:0007669"/>
    <property type="project" value="TreeGrafter"/>
</dbReference>
<organism evidence="9 10">
    <name type="scientific">Prevotella koreensis</name>
    <dbReference type="NCBI Taxonomy" id="2490854"/>
    <lineage>
        <taxon>Bacteria</taxon>
        <taxon>Pseudomonadati</taxon>
        <taxon>Bacteroidota</taxon>
        <taxon>Bacteroidia</taxon>
        <taxon>Bacteroidales</taxon>
        <taxon>Prevotellaceae</taxon>
        <taxon>Prevotella</taxon>
    </lineage>
</organism>
<dbReference type="RefSeq" id="WP_126677950.1">
    <property type="nucleotide sequence ID" value="NZ_RYYU01000001.1"/>
</dbReference>
<evidence type="ECO:0000256" key="2">
    <source>
        <dbReference type="ARBA" id="ARBA00022448"/>
    </source>
</evidence>
<dbReference type="GO" id="GO:0015344">
    <property type="term" value="F:siderophore uptake transmembrane transporter activity"/>
    <property type="evidence" value="ECO:0007669"/>
    <property type="project" value="TreeGrafter"/>
</dbReference>
<evidence type="ECO:0000256" key="4">
    <source>
        <dbReference type="ARBA" id="ARBA00022692"/>
    </source>
</evidence>
<dbReference type="GO" id="GO:0030246">
    <property type="term" value="F:carbohydrate binding"/>
    <property type="evidence" value="ECO:0007669"/>
    <property type="project" value="InterPro"/>
</dbReference>
<keyword evidence="10" id="KW-1185">Reference proteome</keyword>
<dbReference type="OrthoDB" id="9768147at2"/>
<reference evidence="9 10" key="1">
    <citation type="submission" date="2018-12" db="EMBL/GenBank/DDBJ databases">
        <title>Genome sequencing of Prevotella sp. KCOM 3155 (= JS262).</title>
        <authorList>
            <person name="Kook J.-K."/>
            <person name="Park S.-N."/>
            <person name="Lim Y.K."/>
        </authorList>
    </citation>
    <scope>NUCLEOTIDE SEQUENCE [LARGE SCALE GENOMIC DNA]</scope>
    <source>
        <strain evidence="9 10">KCOM 3155</strain>
    </source>
</reference>
<dbReference type="EMBL" id="RYYU01000001">
    <property type="protein sequence ID" value="RUL58887.1"/>
    <property type="molecule type" value="Genomic_DNA"/>
</dbReference>
<dbReference type="SUPFAM" id="SSF56935">
    <property type="entry name" value="Porins"/>
    <property type="match status" value="1"/>
</dbReference>
<dbReference type="InterPro" id="IPR036942">
    <property type="entry name" value="Beta-barrel_TonB_sf"/>
</dbReference>
<dbReference type="Proteomes" id="UP000278983">
    <property type="component" value="Unassembled WGS sequence"/>
</dbReference>
<keyword evidence="6" id="KW-0998">Cell outer membrane</keyword>
<dbReference type="Gene3D" id="2.60.40.1120">
    <property type="entry name" value="Carboxypeptidase-like, regulatory domain"/>
    <property type="match status" value="1"/>
</dbReference>
<dbReference type="GO" id="GO:0009279">
    <property type="term" value="C:cell outer membrane"/>
    <property type="evidence" value="ECO:0007669"/>
    <property type="project" value="UniProtKB-SubCell"/>
</dbReference>
<dbReference type="InterPro" id="IPR013784">
    <property type="entry name" value="Carb-bd-like_fold"/>
</dbReference>